<dbReference type="AlphaFoldDB" id="A0A1F7YFY7"/>
<proteinExistence type="predicted"/>
<gene>
    <name evidence="2" type="ORF">A2628_02690</name>
</gene>
<protein>
    <submittedName>
        <fullName evidence="2">Uncharacterized protein</fullName>
    </submittedName>
</protein>
<evidence type="ECO:0000256" key="1">
    <source>
        <dbReference type="SAM" id="Phobius"/>
    </source>
</evidence>
<keyword evidence="1" id="KW-1133">Transmembrane helix</keyword>
<organism evidence="2 3">
    <name type="scientific">Candidatus Woesebacteria bacterium RIFCSPHIGHO2_01_FULL_40_22</name>
    <dbReference type="NCBI Taxonomy" id="1802499"/>
    <lineage>
        <taxon>Bacteria</taxon>
        <taxon>Candidatus Woeseibacteriota</taxon>
    </lineage>
</organism>
<feature type="transmembrane region" description="Helical" evidence="1">
    <location>
        <begin position="306"/>
        <end position="328"/>
    </location>
</feature>
<sequence length="380" mass="41378">MKSLLRNIFCTFFTFTFSLIIIKTLFPSSIYAQFACVLTTSPSTANLSEARTIYIENCDDSLLCTNQSCPPDPILKITYNPSGTPYIIHKYITLWPETVDIPVNNLQVIVPPNYIDNGWTADTPWFPGAGFYTIELRSHDEQTLYGYSQFVIDLNIPPVAPSCCYVDPDPSPSGNYCSALAQKKCTAVDKLSPLCADSCSGFGGPGGGGCFDSTVWTCQPSNNCIGYFTDLPGNCYYLNCPPDRDWDGINPPHDTIGCPLGMSCCIDRQAFPLTPRPMLSVNCTRYGQEGIYTAVGCIPVANQTEFLSFILPWAIGLGGGIAFIVIILSGFMIMTSAGNPARAKTGKELLTAAIMGLLMIIFSVYLLDVIGLRILRIPGL</sequence>
<accession>A0A1F7YFY7</accession>
<keyword evidence="1" id="KW-0812">Transmembrane</keyword>
<evidence type="ECO:0000313" key="3">
    <source>
        <dbReference type="Proteomes" id="UP000179221"/>
    </source>
</evidence>
<dbReference type="EMBL" id="MGGL01000015">
    <property type="protein sequence ID" value="OGM26223.1"/>
    <property type="molecule type" value="Genomic_DNA"/>
</dbReference>
<keyword evidence="1" id="KW-0472">Membrane</keyword>
<evidence type="ECO:0000313" key="2">
    <source>
        <dbReference type="EMBL" id="OGM26223.1"/>
    </source>
</evidence>
<feature type="transmembrane region" description="Helical" evidence="1">
    <location>
        <begin position="349"/>
        <end position="375"/>
    </location>
</feature>
<dbReference type="Proteomes" id="UP000179221">
    <property type="component" value="Unassembled WGS sequence"/>
</dbReference>
<name>A0A1F7YFY7_9BACT</name>
<reference evidence="2 3" key="1">
    <citation type="journal article" date="2016" name="Nat. Commun.">
        <title>Thousands of microbial genomes shed light on interconnected biogeochemical processes in an aquifer system.</title>
        <authorList>
            <person name="Anantharaman K."/>
            <person name="Brown C.T."/>
            <person name="Hug L.A."/>
            <person name="Sharon I."/>
            <person name="Castelle C.J."/>
            <person name="Probst A.J."/>
            <person name="Thomas B.C."/>
            <person name="Singh A."/>
            <person name="Wilkins M.J."/>
            <person name="Karaoz U."/>
            <person name="Brodie E.L."/>
            <person name="Williams K.H."/>
            <person name="Hubbard S.S."/>
            <person name="Banfield J.F."/>
        </authorList>
    </citation>
    <scope>NUCLEOTIDE SEQUENCE [LARGE SCALE GENOMIC DNA]</scope>
</reference>
<comment type="caution">
    <text evidence="2">The sequence shown here is derived from an EMBL/GenBank/DDBJ whole genome shotgun (WGS) entry which is preliminary data.</text>
</comment>